<gene>
    <name evidence="1" type="ORF">PACLA_8A022034</name>
</gene>
<feature type="non-terminal residue" evidence="1">
    <location>
        <position position="105"/>
    </location>
</feature>
<keyword evidence="2" id="KW-1185">Reference proteome</keyword>
<dbReference type="EMBL" id="CACRXK020030899">
    <property type="protein sequence ID" value="CAB4042821.1"/>
    <property type="molecule type" value="Genomic_DNA"/>
</dbReference>
<evidence type="ECO:0000313" key="2">
    <source>
        <dbReference type="Proteomes" id="UP001152795"/>
    </source>
</evidence>
<reference evidence="1" key="1">
    <citation type="submission" date="2020-04" db="EMBL/GenBank/DDBJ databases">
        <authorList>
            <person name="Alioto T."/>
            <person name="Alioto T."/>
            <person name="Gomez Garrido J."/>
        </authorList>
    </citation>
    <scope>NUCLEOTIDE SEQUENCE</scope>
    <source>
        <strain evidence="1">A484AB</strain>
    </source>
</reference>
<dbReference type="OrthoDB" id="6141491at2759"/>
<protein>
    <submittedName>
        <fullName evidence="1">Uncharacterized protein</fullName>
    </submittedName>
</protein>
<proteinExistence type="predicted"/>
<comment type="caution">
    <text evidence="1">The sequence shown here is derived from an EMBL/GenBank/DDBJ whole genome shotgun (WGS) entry which is preliminary data.</text>
</comment>
<dbReference type="AlphaFoldDB" id="A0A7D9M8G4"/>
<accession>A0A7D9M8G4</accession>
<dbReference type="Proteomes" id="UP001152795">
    <property type="component" value="Unassembled WGS sequence"/>
</dbReference>
<feature type="non-terminal residue" evidence="1">
    <location>
        <position position="1"/>
    </location>
</feature>
<name>A0A7D9M8G4_PARCT</name>
<organism evidence="1 2">
    <name type="scientific">Paramuricea clavata</name>
    <name type="common">Red gorgonian</name>
    <name type="synonym">Violescent sea-whip</name>
    <dbReference type="NCBI Taxonomy" id="317549"/>
    <lineage>
        <taxon>Eukaryota</taxon>
        <taxon>Metazoa</taxon>
        <taxon>Cnidaria</taxon>
        <taxon>Anthozoa</taxon>
        <taxon>Octocorallia</taxon>
        <taxon>Malacalcyonacea</taxon>
        <taxon>Plexauridae</taxon>
        <taxon>Paramuricea</taxon>
    </lineage>
</organism>
<evidence type="ECO:0000313" key="1">
    <source>
        <dbReference type="EMBL" id="CAB4042821.1"/>
    </source>
</evidence>
<sequence length="105" mass="11784">VSINGFKALVQFIESPLFQSKHPGNHYIIPKRISQDVVESFFSVQRQSCGGTNDMTAYTYGYNISSTLGLSTKLLSKKETNVYNTDDIEFGHSEQKDSDLAKRKS</sequence>